<dbReference type="InterPro" id="IPR000727">
    <property type="entry name" value="T_SNARE_dom"/>
</dbReference>
<dbReference type="GO" id="GO:0007165">
    <property type="term" value="P:signal transduction"/>
    <property type="evidence" value="ECO:0007669"/>
    <property type="project" value="UniProtKB-KW"/>
</dbReference>
<evidence type="ECO:0000313" key="10">
    <source>
        <dbReference type="Proteomes" id="UP000198418"/>
    </source>
</evidence>
<evidence type="ECO:0000256" key="3">
    <source>
        <dbReference type="ARBA" id="ARBA00023224"/>
    </source>
</evidence>
<feature type="domain" description="HAMP" evidence="8">
    <location>
        <begin position="215"/>
        <end position="268"/>
    </location>
</feature>
<keyword evidence="2" id="KW-0472">Membrane</keyword>
<dbReference type="Pfam" id="PF00672">
    <property type="entry name" value="HAMP"/>
    <property type="match status" value="1"/>
</dbReference>
<evidence type="ECO:0000259" key="6">
    <source>
        <dbReference type="PROSITE" id="PS50111"/>
    </source>
</evidence>
<dbReference type="PROSITE" id="PS50111">
    <property type="entry name" value="CHEMOTAXIS_TRANSDUC_2"/>
    <property type="match status" value="1"/>
</dbReference>
<evidence type="ECO:0000256" key="5">
    <source>
        <dbReference type="PROSITE-ProRule" id="PRU00284"/>
    </source>
</evidence>
<reference evidence="10" key="1">
    <citation type="submission" date="2017-06" db="EMBL/GenBank/DDBJ databases">
        <authorList>
            <person name="Varghese N."/>
            <person name="Submissions S."/>
        </authorList>
    </citation>
    <scope>NUCLEOTIDE SEQUENCE [LARGE SCALE GENOMIC DNA]</scope>
    <source>
        <strain evidence="10">DSM 137</strain>
    </source>
</reference>
<protein>
    <submittedName>
        <fullName evidence="9">Methyl-accepting chemotaxis sensory transducer</fullName>
    </submittedName>
</protein>
<keyword evidence="2" id="KW-1003">Cell membrane</keyword>
<dbReference type="InterPro" id="IPR004089">
    <property type="entry name" value="MCPsignal_dom"/>
</dbReference>
<comment type="subcellular location">
    <subcellularLocation>
        <location evidence="1">Cell inner membrane</location>
        <topology evidence="1">Multi-pass membrane protein</topology>
    </subcellularLocation>
</comment>
<gene>
    <name evidence="9" type="ORF">SAMN06265338_101975</name>
</gene>
<proteinExistence type="inferred from homology"/>
<dbReference type="AlphaFoldDB" id="A0A212QNZ8"/>
<evidence type="ECO:0000259" key="8">
    <source>
        <dbReference type="PROSITE" id="PS50885"/>
    </source>
</evidence>
<accession>A0A212QNZ8</accession>
<dbReference type="RefSeq" id="WP_158255198.1">
    <property type="nucleotide sequence ID" value="NZ_FYDG01000001.1"/>
</dbReference>
<dbReference type="GO" id="GO:0005886">
    <property type="term" value="C:plasma membrane"/>
    <property type="evidence" value="ECO:0007669"/>
    <property type="project" value="UniProtKB-SubCell"/>
</dbReference>
<dbReference type="OrthoDB" id="3289104at2"/>
<dbReference type="SMART" id="SM00283">
    <property type="entry name" value="MA"/>
    <property type="match status" value="1"/>
</dbReference>
<dbReference type="SMART" id="SM00304">
    <property type="entry name" value="HAMP"/>
    <property type="match status" value="1"/>
</dbReference>
<keyword evidence="3 5" id="KW-0807">Transducer</keyword>
<sequence length="565" mass="59100">MHFWRDLKIGHKINSALAAMFLIAALIGGVAAVQMRAMDADAGALRDDIMPSLGKLGQVRVGIARLMNAQADLLVAAATRSGEAEAKAALEAAVQAVEQAYDAYKPLIKPATDEEAQMKRFFEAWREMRAHESELRDLAVAGDVAAATQVYRGYLAPLRSKIREAIDRASEFTNGEAAKTVSAAEASFRSAQWSLTLALLLGAVLGVLASVSLIGGVSRPLGRAAGAVTRLSKGDLDVEIQDDGRKDEVGALTRALAVFKAHMLQTRKLEAEAAASAARACDERRAHAQEMAEAFDRSVNAIVAEVANAAAEFQGTARMMSESAVETASQARTVAQASESSSTNISSVASATEQLTYSVQEINGQVDQSRQIAGESAAQAEKTDAQMRDLAAAAEKIGGIVSLILDIAGQTNMLALNATIEAARAGEAGRGFAVVAQEVKSLAEQTSRGAAEIAGQIDEIQATAQRAAQNISGIVRTTEETNRVAQTIAAAVSQQGEATAEIARNVQQASKGARAVAENIGGVLNAAQSSSAASTQMLASAQTLLKQSGRLRKEVDSFLANVRAA</sequence>
<feature type="domain" description="Methyl-accepting transducer" evidence="6">
    <location>
        <begin position="302"/>
        <end position="545"/>
    </location>
</feature>
<name>A0A212QNZ8_RHOAC</name>
<keyword evidence="2" id="KW-0997">Cell inner membrane</keyword>
<evidence type="ECO:0000313" key="9">
    <source>
        <dbReference type="EMBL" id="SNB61076.1"/>
    </source>
</evidence>
<dbReference type="SUPFAM" id="SSF58104">
    <property type="entry name" value="Methyl-accepting chemotaxis protein (MCP) signaling domain"/>
    <property type="match status" value="1"/>
</dbReference>
<dbReference type="Pfam" id="PF12729">
    <property type="entry name" value="4HB_MCP_1"/>
    <property type="match status" value="1"/>
</dbReference>
<organism evidence="9 10">
    <name type="scientific">Rhodoblastus acidophilus</name>
    <name type="common">Rhodopseudomonas acidophila</name>
    <dbReference type="NCBI Taxonomy" id="1074"/>
    <lineage>
        <taxon>Bacteria</taxon>
        <taxon>Pseudomonadati</taxon>
        <taxon>Pseudomonadota</taxon>
        <taxon>Alphaproteobacteria</taxon>
        <taxon>Hyphomicrobiales</taxon>
        <taxon>Rhodoblastaceae</taxon>
        <taxon>Rhodoblastus</taxon>
    </lineage>
</organism>
<evidence type="ECO:0000259" key="7">
    <source>
        <dbReference type="PROSITE" id="PS50192"/>
    </source>
</evidence>
<dbReference type="InterPro" id="IPR024478">
    <property type="entry name" value="HlyB_4HB_MCP"/>
</dbReference>
<dbReference type="Gene3D" id="1.10.287.950">
    <property type="entry name" value="Methyl-accepting chemotaxis protein"/>
    <property type="match status" value="1"/>
</dbReference>
<dbReference type="PROSITE" id="PS50885">
    <property type="entry name" value="HAMP"/>
    <property type="match status" value="1"/>
</dbReference>
<evidence type="ECO:0000256" key="1">
    <source>
        <dbReference type="ARBA" id="ARBA00004429"/>
    </source>
</evidence>
<evidence type="ECO:0000256" key="4">
    <source>
        <dbReference type="ARBA" id="ARBA00029447"/>
    </source>
</evidence>
<dbReference type="Gene3D" id="6.10.340.10">
    <property type="match status" value="1"/>
</dbReference>
<dbReference type="EMBL" id="FYDG01000001">
    <property type="protein sequence ID" value="SNB61076.1"/>
    <property type="molecule type" value="Genomic_DNA"/>
</dbReference>
<evidence type="ECO:0000256" key="2">
    <source>
        <dbReference type="ARBA" id="ARBA00022519"/>
    </source>
</evidence>
<dbReference type="CDD" id="cd06225">
    <property type="entry name" value="HAMP"/>
    <property type="match status" value="1"/>
</dbReference>
<keyword evidence="10" id="KW-1185">Reference proteome</keyword>
<dbReference type="PANTHER" id="PTHR32089:SF112">
    <property type="entry name" value="LYSOZYME-LIKE PROTEIN-RELATED"/>
    <property type="match status" value="1"/>
</dbReference>
<dbReference type="Proteomes" id="UP000198418">
    <property type="component" value="Unassembled WGS sequence"/>
</dbReference>
<dbReference type="InterPro" id="IPR003660">
    <property type="entry name" value="HAMP_dom"/>
</dbReference>
<dbReference type="Pfam" id="PF00015">
    <property type="entry name" value="MCPsignal"/>
    <property type="match status" value="1"/>
</dbReference>
<dbReference type="PANTHER" id="PTHR32089">
    <property type="entry name" value="METHYL-ACCEPTING CHEMOTAXIS PROTEIN MCPB"/>
    <property type="match status" value="1"/>
</dbReference>
<comment type="similarity">
    <text evidence="4">Belongs to the methyl-accepting chemotaxis (MCP) protein family.</text>
</comment>
<dbReference type="PROSITE" id="PS50192">
    <property type="entry name" value="T_SNARE"/>
    <property type="match status" value="1"/>
</dbReference>
<feature type="domain" description="T-SNARE coiled-coil homology" evidence="7">
    <location>
        <begin position="461"/>
        <end position="523"/>
    </location>
</feature>